<evidence type="ECO:0000313" key="3">
    <source>
        <dbReference type="Proteomes" id="UP001145050"/>
    </source>
</evidence>
<dbReference type="AlphaFoldDB" id="A0A9X3WXR3"/>
<organism evidence="2 3">
    <name type="scientific">Terrihalobacillus insolitus</name>
    <dbReference type="NCBI Taxonomy" id="2950438"/>
    <lineage>
        <taxon>Bacteria</taxon>
        <taxon>Bacillati</taxon>
        <taxon>Bacillota</taxon>
        <taxon>Bacilli</taxon>
        <taxon>Bacillales</taxon>
        <taxon>Bacillaceae</taxon>
        <taxon>Terrihalobacillus</taxon>
    </lineage>
</organism>
<dbReference type="Proteomes" id="UP001145050">
    <property type="component" value="Unassembled WGS sequence"/>
</dbReference>
<keyword evidence="1" id="KW-1133">Transmembrane helix</keyword>
<dbReference type="RefSeq" id="WP_272437116.1">
    <property type="nucleotide sequence ID" value="NZ_JAMQKB010000013.1"/>
</dbReference>
<dbReference type="EMBL" id="JAMQKB010000013">
    <property type="protein sequence ID" value="MDC3425309.1"/>
    <property type="molecule type" value="Genomic_DNA"/>
</dbReference>
<gene>
    <name evidence="2" type="ORF">NC797_12440</name>
</gene>
<dbReference type="Gene3D" id="1.10.287.4300">
    <property type="entry name" value="Stage III sporulation protein AH-like"/>
    <property type="match status" value="1"/>
</dbReference>
<dbReference type="InterPro" id="IPR024232">
    <property type="entry name" value="SpoIIIAH"/>
</dbReference>
<dbReference type="InterPro" id="IPR038503">
    <property type="entry name" value="SpoIIIAH_sf"/>
</dbReference>
<dbReference type="Pfam" id="PF12685">
    <property type="entry name" value="SpoIIIAH"/>
    <property type="match status" value="1"/>
</dbReference>
<reference evidence="2" key="1">
    <citation type="submission" date="2022-06" db="EMBL/GenBank/DDBJ databases">
        <title>Aquibacillus sp. a new bacterium isolated from soil saline samples.</title>
        <authorList>
            <person name="Galisteo C."/>
            <person name="De La Haba R."/>
            <person name="Sanchez-Porro C."/>
            <person name="Ventosa A."/>
        </authorList>
    </citation>
    <scope>NUCLEOTIDE SEQUENCE</scope>
    <source>
        <strain evidence="2">3ASR75-11</strain>
    </source>
</reference>
<evidence type="ECO:0000256" key="1">
    <source>
        <dbReference type="SAM" id="Phobius"/>
    </source>
</evidence>
<protein>
    <submittedName>
        <fullName evidence="2">SpoIIIAH-like family protein</fullName>
    </submittedName>
</protein>
<keyword evidence="1" id="KW-0812">Transmembrane</keyword>
<evidence type="ECO:0000313" key="2">
    <source>
        <dbReference type="EMBL" id="MDC3425309.1"/>
    </source>
</evidence>
<feature type="transmembrane region" description="Helical" evidence="1">
    <location>
        <begin position="7"/>
        <end position="25"/>
    </location>
</feature>
<keyword evidence="3" id="KW-1185">Reference proteome</keyword>
<keyword evidence="1" id="KW-0472">Membrane</keyword>
<proteinExistence type="predicted"/>
<comment type="caution">
    <text evidence="2">The sequence shown here is derived from an EMBL/GenBank/DDBJ whole genome shotgun (WGS) entry which is preliminary data.</text>
</comment>
<sequence length="196" mass="21816">MLKKQTVWLLTMLSLMIVLSVYYMTSPGSDQLSMIGYSETDVDETTSDMEDGNIDPVEAGEADEVSEAADGSVISQISSDQLFDSIRLQIQDERSAIKTQLEEVVASSSTTSEEKNQARSEMKQLEKVSTKESILEESILAEANYQDVLVRKDDDVVHVTVRADEELSKTEANNIMRSVMDEFGQISVDVKYQPIS</sequence>
<name>A0A9X3WXR3_9BACI</name>
<accession>A0A9X3WXR3</accession>